<dbReference type="GO" id="GO:0016874">
    <property type="term" value="F:ligase activity"/>
    <property type="evidence" value="ECO:0007669"/>
    <property type="project" value="UniProtKB-KW"/>
</dbReference>
<gene>
    <name evidence="2" type="ORF">KUF71_011786</name>
</gene>
<evidence type="ECO:0000313" key="3">
    <source>
        <dbReference type="Proteomes" id="UP001219518"/>
    </source>
</evidence>
<dbReference type="Proteomes" id="UP001219518">
    <property type="component" value="Unassembled WGS sequence"/>
</dbReference>
<feature type="region of interest" description="Disordered" evidence="1">
    <location>
        <begin position="563"/>
        <end position="594"/>
    </location>
</feature>
<organism evidence="2 3">
    <name type="scientific">Frankliniella fusca</name>
    <dbReference type="NCBI Taxonomy" id="407009"/>
    <lineage>
        <taxon>Eukaryota</taxon>
        <taxon>Metazoa</taxon>
        <taxon>Ecdysozoa</taxon>
        <taxon>Arthropoda</taxon>
        <taxon>Hexapoda</taxon>
        <taxon>Insecta</taxon>
        <taxon>Pterygota</taxon>
        <taxon>Neoptera</taxon>
        <taxon>Paraneoptera</taxon>
        <taxon>Thysanoptera</taxon>
        <taxon>Terebrantia</taxon>
        <taxon>Thripoidea</taxon>
        <taxon>Thripidae</taxon>
        <taxon>Frankliniella</taxon>
    </lineage>
</organism>
<protein>
    <submittedName>
        <fullName evidence="2">Histidine--tRNA ligase</fullName>
    </submittedName>
</protein>
<dbReference type="EMBL" id="JAHWGI010001089">
    <property type="protein sequence ID" value="KAK3922317.1"/>
    <property type="molecule type" value="Genomic_DNA"/>
</dbReference>
<name>A0AAE1HJA7_9NEOP</name>
<dbReference type="PANTHER" id="PTHR31912">
    <property type="entry name" value="IP13529P"/>
    <property type="match status" value="1"/>
</dbReference>
<evidence type="ECO:0000313" key="2">
    <source>
        <dbReference type="EMBL" id="KAK3922317.1"/>
    </source>
</evidence>
<feature type="compositionally biased region" description="Acidic residues" evidence="1">
    <location>
        <begin position="563"/>
        <end position="572"/>
    </location>
</feature>
<sequence length="812" mass="92130">MDASFEEEDVNDNEDDAISAPLGEDDFVDEEEGTMQEKLNRAAVKVLLRLRSKASLTGAAVERFEKGCYEMIKQLCVSIKQSVTVRLNEKGMRDEDAEYVLSEVNSLTDPFKNLKTIDDQLKYYEEHYGLVKPTQKVLDTRIDKRLDPSTNCQVPTQVLETFQYVSLIDTLKFLLKNKKFRDCIFKKQQGRNDNVLRSYADGEHFKNHPYLQRHEGVIQLILFFDELEIANSLGSKTIIHKLAAFFCQVLNLPPELSSELASIFLVALAHADDLKKKGAMEKVLAPLIHELKKLAVGIDVEFGKEKFCLRALLVILTADTLAAHDILGFLGPGAKHFCRRCMIPRGLARRNANAIGELRTCEEHQRQVELITARPNLSSEFGVKKSCPLNEAPYFDCTSSSVFDAFHDVLEGVVPLDIKLVIRHFIFVENLFTVKDLNHRIASFSYGIPDSKNNPSANFTADMLTQSGGKLKQTGSQMWCLMRSLPFLIGDYVPEGSPHMKLIITLQNIMKVIFSFGIKMEDLDYMDNLITLHNQSFQELFVDVNDNDLYIEEPVDNSVIDEEAVDDPDEENVAQNRANEEQEGNADRGEGGRRRVRKMSKVHVTNKLHHPKHYREMAVAFGPPVRLWCAKFEGRMKIFRQHSAICCNFRNPPLTMAKMFQLSSLSAQLGNSEEYLDFQRGNVMTARHSSHKDLLMTVGLNGGDEIIYTNSATLHGEEYRPSLFVCLPGDPSTEENFGLIKNVIVAAKEVLLVIAPWKNEGLSPRLNAYHVIPDNRPLILLRSRSLRHFRCIAPWNPQDSEEIYLSMRTVLV</sequence>
<accession>A0AAE1HJA7</accession>
<keyword evidence="3" id="KW-1185">Reference proteome</keyword>
<feature type="region of interest" description="Disordered" evidence="1">
    <location>
        <begin position="1"/>
        <end position="22"/>
    </location>
</feature>
<evidence type="ECO:0000256" key="1">
    <source>
        <dbReference type="SAM" id="MobiDB-lite"/>
    </source>
</evidence>
<proteinExistence type="predicted"/>
<keyword evidence="2" id="KW-0436">Ligase</keyword>
<reference evidence="2" key="1">
    <citation type="submission" date="2021-07" db="EMBL/GenBank/DDBJ databases">
        <authorList>
            <person name="Catto M.A."/>
            <person name="Jacobson A."/>
            <person name="Kennedy G."/>
            <person name="Labadie P."/>
            <person name="Hunt B.G."/>
            <person name="Srinivasan R."/>
        </authorList>
    </citation>
    <scope>NUCLEOTIDE SEQUENCE</scope>
    <source>
        <strain evidence="2">PL_HMW_Pooled</strain>
        <tissue evidence="2">Head</tissue>
    </source>
</reference>
<dbReference type="AlphaFoldDB" id="A0AAE1HJA7"/>
<reference evidence="2" key="2">
    <citation type="journal article" date="2023" name="BMC Genomics">
        <title>Pest status, molecular evolution, and epigenetic factors derived from the genome assembly of Frankliniella fusca, a thysanopteran phytovirus vector.</title>
        <authorList>
            <person name="Catto M.A."/>
            <person name="Labadie P.E."/>
            <person name="Jacobson A.L."/>
            <person name="Kennedy G.G."/>
            <person name="Srinivasan R."/>
            <person name="Hunt B.G."/>
        </authorList>
    </citation>
    <scope>NUCLEOTIDE SEQUENCE</scope>
    <source>
        <strain evidence="2">PL_HMW_Pooled</strain>
    </source>
</reference>
<dbReference type="PANTHER" id="PTHR31912:SF34">
    <property type="entry name" value="NOTOCHORD-RELATED PROTEIN"/>
    <property type="match status" value="1"/>
</dbReference>
<comment type="caution">
    <text evidence="2">The sequence shown here is derived from an EMBL/GenBank/DDBJ whole genome shotgun (WGS) entry which is preliminary data.</text>
</comment>